<dbReference type="Proteomes" id="UP000001876">
    <property type="component" value="Unassembled WGS sequence"/>
</dbReference>
<keyword evidence="2" id="KW-1133">Transmembrane helix</keyword>
<dbReference type="CDD" id="cd07389">
    <property type="entry name" value="MPP_PhoD"/>
    <property type="match status" value="1"/>
</dbReference>
<feature type="compositionally biased region" description="Basic and acidic residues" evidence="1">
    <location>
        <begin position="836"/>
        <end position="850"/>
    </location>
</feature>
<dbReference type="Pfam" id="PF09423">
    <property type="entry name" value="PhoD"/>
    <property type="match status" value="1"/>
</dbReference>
<accession>C1MNG6</accession>
<evidence type="ECO:0000313" key="7">
    <source>
        <dbReference type="Proteomes" id="UP000001876"/>
    </source>
</evidence>
<dbReference type="AlphaFoldDB" id="C1MNG6"/>
<dbReference type="OMA" id="LESNTHY"/>
<feature type="domain" description="Phospholipase D N-terminal" evidence="5">
    <location>
        <begin position="53"/>
        <end position="183"/>
    </location>
</feature>
<dbReference type="Pfam" id="PF16655">
    <property type="entry name" value="PhoD_N"/>
    <property type="match status" value="1"/>
</dbReference>
<evidence type="ECO:0000256" key="3">
    <source>
        <dbReference type="SAM" id="SignalP"/>
    </source>
</evidence>
<keyword evidence="7" id="KW-1185">Reference proteome</keyword>
<gene>
    <name evidence="6" type="ORF">MICPUCDRAFT_55889</name>
</gene>
<dbReference type="Gene3D" id="2.60.40.380">
    <property type="entry name" value="Purple acid phosphatase-like, N-terminal"/>
    <property type="match status" value="1"/>
</dbReference>
<keyword evidence="2" id="KW-0472">Membrane</keyword>
<evidence type="ECO:0000313" key="6">
    <source>
        <dbReference type="EMBL" id="EEH58292.1"/>
    </source>
</evidence>
<keyword evidence="2" id="KW-0812">Transmembrane</keyword>
<evidence type="ECO:0000256" key="2">
    <source>
        <dbReference type="SAM" id="Phobius"/>
    </source>
</evidence>
<dbReference type="GeneID" id="9682111"/>
<dbReference type="InterPro" id="IPR018946">
    <property type="entry name" value="PhoD-like_MPP"/>
</dbReference>
<dbReference type="EMBL" id="GG663737">
    <property type="protein sequence ID" value="EEH58292.1"/>
    <property type="molecule type" value="Genomic_DNA"/>
</dbReference>
<dbReference type="SUPFAM" id="SSF56300">
    <property type="entry name" value="Metallo-dependent phosphatases"/>
    <property type="match status" value="1"/>
</dbReference>
<dbReference type="eggNOG" id="ENOG502QU5W">
    <property type="taxonomic scope" value="Eukaryota"/>
</dbReference>
<dbReference type="PANTHER" id="PTHR43606">
    <property type="entry name" value="PHOSPHATASE, PUTATIVE (AFU_ORTHOLOGUE AFUA_6G08710)-RELATED"/>
    <property type="match status" value="1"/>
</dbReference>
<keyword evidence="3" id="KW-0732">Signal</keyword>
<name>C1MNG6_MICPC</name>
<protein>
    <submittedName>
        <fullName evidence="6">Predicted protein</fullName>
    </submittedName>
</protein>
<dbReference type="InterPro" id="IPR032093">
    <property type="entry name" value="PhoD_N"/>
</dbReference>
<organism evidence="7">
    <name type="scientific">Micromonas pusilla (strain CCMP1545)</name>
    <name type="common">Picoplanktonic green alga</name>
    <dbReference type="NCBI Taxonomy" id="564608"/>
    <lineage>
        <taxon>Eukaryota</taxon>
        <taxon>Viridiplantae</taxon>
        <taxon>Chlorophyta</taxon>
        <taxon>Mamiellophyceae</taxon>
        <taxon>Mamiellales</taxon>
        <taxon>Mamiellaceae</taxon>
        <taxon>Micromonas</taxon>
    </lineage>
</organism>
<dbReference type="PANTHER" id="PTHR43606:SF2">
    <property type="entry name" value="ALKALINE PHOSPHATASE FAMILY PROTEIN (AFU_ORTHOLOGUE AFUA_5G03860)"/>
    <property type="match status" value="1"/>
</dbReference>
<dbReference type="KEGG" id="mpp:MICPUCDRAFT_55889"/>
<feature type="region of interest" description="Disordered" evidence="1">
    <location>
        <begin position="797"/>
        <end position="883"/>
    </location>
</feature>
<sequence>MTARVSTAATRLRTASSLFPARRPPFRILLLLLLLLARARRAVAEANHGAFVHGVASGDPTSDAIVIWTRVTPTGRNYPGGVDPPDDITFDVRWTVATAPPRGPADDAVDAASAERDDDGTWGSSETAVGVDADAAAWGFPRGSIVKTGTIAGVSNETDWTVKKDVSGLSHSTRYYYAFNIERDGFRRRSEAGTFTLPPPPGEGNQRRIKLAVFSCANWGWGRFHAYDAAARGWGESLQLDAWLHLGDYTYEYGDTHYPQADDAVRERFFALRPRGEATALRGYRERHALHRADEGLRALHAAAPVMAMWDDHDITNNAWTDGGENHQPETDGDYVARRRAGIRAFHEWLPTREPRARTGDPKDDPDANLRYNRVAHFGDVASVVMLETRLLARTDPAGNPGGNVFANASGTIARWVAKRERAPARWRGSDLERTFLSLRDDLDAHRASPDREMLGAEQIAWIEKTTKASAALGVKWQVVAQASPVMDMMSPDLAKGAAALDENARGDAPPPPRGHASWTAALRAWVDWNGDDDDDGGGRTPNAKRVGVGGRDVPVDAARGLLAMGEYRLNWNFDDWHGYVADRAKLLRAVVPHANAAVILGGDSHDSWAGVVSDDARDWERPQGSTAAPRRVGAVEFDGPSVTPPGMFEHAHAWCPRALIDAGHLSSNPHTLRHARTGQRGFMLVDATAEEFAVDFVLTPSVRDASYSPRCDASFVARKESAGGDGGGGGGDGLRLDARTCPDLPDALARLSDRGGNGGDDAKAAPGAWAVTSLFVVAVAFGAAGVVAGRHAPCFERSDGGGGGGGGGGRVGGGGHRRSSSAVDGYVSSNGGGGGDRKMSARERRRYSELVDADVADSQLELGEWRDERRGGGGRHEREHSH</sequence>
<evidence type="ECO:0000256" key="1">
    <source>
        <dbReference type="SAM" id="MobiDB-lite"/>
    </source>
</evidence>
<feature type="signal peptide" evidence="3">
    <location>
        <begin position="1"/>
        <end position="44"/>
    </location>
</feature>
<feature type="compositionally biased region" description="Gly residues" evidence="1">
    <location>
        <begin position="801"/>
        <end position="815"/>
    </location>
</feature>
<dbReference type="InterPro" id="IPR052900">
    <property type="entry name" value="Phospholipid_Metab_Enz"/>
</dbReference>
<feature type="region of interest" description="Disordered" evidence="1">
    <location>
        <begin position="530"/>
        <end position="549"/>
    </location>
</feature>
<feature type="region of interest" description="Disordered" evidence="1">
    <location>
        <begin position="100"/>
        <end position="125"/>
    </location>
</feature>
<feature type="chain" id="PRO_5002910359" evidence="3">
    <location>
        <begin position="45"/>
        <end position="883"/>
    </location>
</feature>
<feature type="domain" description="PhoD-like phosphatase metallophosphatase" evidence="4">
    <location>
        <begin position="211"/>
        <end position="697"/>
    </location>
</feature>
<dbReference type="Gene3D" id="3.60.21.70">
    <property type="entry name" value="PhoD-like phosphatase"/>
    <property type="match status" value="1"/>
</dbReference>
<dbReference type="OrthoDB" id="44589at2759"/>
<dbReference type="InterPro" id="IPR029052">
    <property type="entry name" value="Metallo-depent_PP-like"/>
</dbReference>
<feature type="compositionally biased region" description="Basic and acidic residues" evidence="1">
    <location>
        <begin position="864"/>
        <end position="883"/>
    </location>
</feature>
<dbReference type="InterPro" id="IPR038607">
    <property type="entry name" value="PhoD-like_sf"/>
</dbReference>
<proteinExistence type="predicted"/>
<evidence type="ECO:0000259" key="5">
    <source>
        <dbReference type="Pfam" id="PF16655"/>
    </source>
</evidence>
<feature type="transmembrane region" description="Helical" evidence="2">
    <location>
        <begin position="768"/>
        <end position="789"/>
    </location>
</feature>
<evidence type="ECO:0000259" key="4">
    <source>
        <dbReference type="Pfam" id="PF09423"/>
    </source>
</evidence>
<dbReference type="RefSeq" id="XP_003056647.1">
    <property type="nucleotide sequence ID" value="XM_003056601.1"/>
</dbReference>
<dbReference type="STRING" id="564608.C1MNG6"/>
<reference evidence="6 7" key="1">
    <citation type="journal article" date="2009" name="Science">
        <title>Green evolution and dynamic adaptations revealed by genomes of the marine picoeukaryotes Micromonas.</title>
        <authorList>
            <person name="Worden A.Z."/>
            <person name="Lee J.H."/>
            <person name="Mock T."/>
            <person name="Rouze P."/>
            <person name="Simmons M.P."/>
            <person name="Aerts A.L."/>
            <person name="Allen A.E."/>
            <person name="Cuvelier M.L."/>
            <person name="Derelle E."/>
            <person name="Everett M.V."/>
            <person name="Foulon E."/>
            <person name="Grimwood J."/>
            <person name="Gundlach H."/>
            <person name="Henrissat B."/>
            <person name="Napoli C."/>
            <person name="McDonald S.M."/>
            <person name="Parker M.S."/>
            <person name="Rombauts S."/>
            <person name="Salamov A."/>
            <person name="Von Dassow P."/>
            <person name="Badger J.H."/>
            <person name="Coutinho P.M."/>
            <person name="Demir E."/>
            <person name="Dubchak I."/>
            <person name="Gentemann C."/>
            <person name="Eikrem W."/>
            <person name="Gready J.E."/>
            <person name="John U."/>
            <person name="Lanier W."/>
            <person name="Lindquist E.A."/>
            <person name="Lucas S."/>
            <person name="Mayer K.F."/>
            <person name="Moreau H."/>
            <person name="Not F."/>
            <person name="Otillar R."/>
            <person name="Panaud O."/>
            <person name="Pangilinan J."/>
            <person name="Paulsen I."/>
            <person name="Piegu B."/>
            <person name="Poliakov A."/>
            <person name="Robbens S."/>
            <person name="Schmutz J."/>
            <person name="Toulza E."/>
            <person name="Wyss T."/>
            <person name="Zelensky A."/>
            <person name="Zhou K."/>
            <person name="Armbrust E.V."/>
            <person name="Bhattacharya D."/>
            <person name="Goodenough U.W."/>
            <person name="Van de Peer Y."/>
            <person name="Grigoriev I.V."/>
        </authorList>
    </citation>
    <scope>NUCLEOTIDE SEQUENCE [LARGE SCALE GENOMIC DNA]</scope>
    <source>
        <strain evidence="6 7">CCMP1545</strain>
    </source>
</reference>